<dbReference type="InterPro" id="IPR046346">
    <property type="entry name" value="Aminoacid_DH-like_N_sf"/>
</dbReference>
<dbReference type="PANTHER" id="PTHR43237">
    <property type="entry name" value="NADP-DEPENDENT MALIC ENZYME"/>
    <property type="match status" value="1"/>
</dbReference>
<dbReference type="SMART" id="SM01274">
    <property type="entry name" value="malic"/>
    <property type="match status" value="1"/>
</dbReference>
<dbReference type="InterPro" id="IPR036291">
    <property type="entry name" value="NAD(P)-bd_dom_sf"/>
</dbReference>
<dbReference type="InterPro" id="IPR051674">
    <property type="entry name" value="Malate_Decarboxylase"/>
</dbReference>
<feature type="domain" description="Malic enzyme NAD-binding" evidence="8">
    <location>
        <begin position="160"/>
        <end position="383"/>
    </location>
</feature>
<dbReference type="GO" id="GO:0016616">
    <property type="term" value="F:oxidoreductase activity, acting on the CH-OH group of donors, NAD or NADP as acceptor"/>
    <property type="evidence" value="ECO:0007669"/>
    <property type="project" value="InterPro"/>
</dbReference>
<feature type="binding site" evidence="6">
    <location>
        <position position="315"/>
    </location>
    <ligand>
        <name>(S)-malate</name>
        <dbReference type="ChEBI" id="CHEBI:15589"/>
    </ligand>
</feature>
<comment type="cofactor">
    <cofactor evidence="7">
        <name>Mg(2+)</name>
        <dbReference type="ChEBI" id="CHEBI:18420"/>
    </cofactor>
    <cofactor evidence="7">
        <name>Mn(2+)</name>
        <dbReference type="ChEBI" id="CHEBI:29035"/>
    </cofactor>
    <text evidence="7">Divalent metal cations. Prefers magnesium or manganese.</text>
</comment>
<dbReference type="Pfam" id="PF00390">
    <property type="entry name" value="malic"/>
    <property type="match status" value="1"/>
</dbReference>
<dbReference type="CDD" id="cd05311">
    <property type="entry name" value="NAD_bind_2_malic_enz"/>
    <property type="match status" value="1"/>
</dbReference>
<dbReference type="RefSeq" id="WP_249316042.1">
    <property type="nucleotide sequence ID" value="NZ_JACRSR010000002.1"/>
</dbReference>
<comment type="cofactor">
    <cofactor evidence="1">
        <name>Mn(2+)</name>
        <dbReference type="ChEBI" id="CHEBI:29035"/>
    </cofactor>
</comment>
<keyword evidence="3 7" id="KW-0479">Metal-binding</keyword>
<sequence>MDIAKESLKLHYDAKGKIELSPRVPADSREALSLAYTPGVATPCLEIQKDPDKSFELTRRWNLVAVVTDGSAVLGLGDIGPEAGMPVMEGKCVLFKAFADVDAFPLCIKSKDVDEIVRTVQLISGSFGGVNLEDIAAPRCFEIEQKLKEVCDIPIFHDDQHGTAVVVGAAMLNALRLVHKDIKSIRVAVSGAGAAGTAITKLLLALGVKDVVMSDIGGIIYRGRPDMGSAREEMAQRTNPRNIKGTLADAMVGADVFIGVSAPNIVTQQMVESMNRDAIVLAMANPTPEIMPELALAGGAKIVGTGRSDFPNQINNVLAFPGIFRGALDVRASDINEAMKMAAAKAIAGVLTDDELAPHNIMPEAFDPRVAPAVAKAVAEAARESGVARI</sequence>
<feature type="binding site" evidence="7">
    <location>
        <position position="134"/>
    </location>
    <ligand>
        <name>a divalent metal cation</name>
        <dbReference type="ChEBI" id="CHEBI:60240"/>
    </ligand>
</feature>
<dbReference type="FunFam" id="3.40.50.10380:FF:000003">
    <property type="entry name" value="NADP-dependent malic enzyme"/>
    <property type="match status" value="1"/>
</dbReference>
<comment type="caution">
    <text evidence="10">The sequence shown here is derived from an EMBL/GenBank/DDBJ whole genome shotgun (WGS) entry which is preliminary data.</text>
</comment>
<protein>
    <submittedName>
        <fullName evidence="10">NAD-dependent malic enzyme</fullName>
    </submittedName>
</protein>
<comment type="similarity">
    <text evidence="2">Belongs to the malic enzymes family.</text>
</comment>
<evidence type="ECO:0000256" key="7">
    <source>
        <dbReference type="PIRSR" id="PIRSR000106-3"/>
    </source>
</evidence>
<evidence type="ECO:0000313" key="11">
    <source>
        <dbReference type="Proteomes" id="UP000623172"/>
    </source>
</evidence>
<evidence type="ECO:0000259" key="9">
    <source>
        <dbReference type="SMART" id="SM01274"/>
    </source>
</evidence>
<name>A0A926HKX3_9FIRM</name>
<dbReference type="InterPro" id="IPR012301">
    <property type="entry name" value="Malic_N_dom"/>
</dbReference>
<dbReference type="AlphaFoldDB" id="A0A926HKX3"/>
<keyword evidence="11" id="KW-1185">Reference proteome</keyword>
<dbReference type="PANTHER" id="PTHR43237:SF4">
    <property type="entry name" value="NADP-DEPENDENT MALIC ENZYME"/>
    <property type="match status" value="1"/>
</dbReference>
<dbReference type="FunFam" id="3.40.50.720:FF:000095">
    <property type="entry name" value="NADP-dependent malic enzyme"/>
    <property type="match status" value="1"/>
</dbReference>
<evidence type="ECO:0000256" key="2">
    <source>
        <dbReference type="ARBA" id="ARBA00008785"/>
    </source>
</evidence>
<dbReference type="GO" id="GO:0051287">
    <property type="term" value="F:NAD binding"/>
    <property type="evidence" value="ECO:0007669"/>
    <property type="project" value="InterPro"/>
</dbReference>
<evidence type="ECO:0000256" key="6">
    <source>
        <dbReference type="PIRSR" id="PIRSR000106-2"/>
    </source>
</evidence>
<dbReference type="PIRSF" id="PIRSF000106">
    <property type="entry name" value="ME"/>
    <property type="match status" value="1"/>
</dbReference>
<dbReference type="Gene3D" id="3.40.50.10380">
    <property type="entry name" value="Malic enzyme, N-terminal domain"/>
    <property type="match status" value="1"/>
</dbReference>
<feature type="domain" description="Malic enzyme N-terminal" evidence="9">
    <location>
        <begin position="15"/>
        <end position="148"/>
    </location>
</feature>
<gene>
    <name evidence="10" type="ORF">H8696_06275</name>
</gene>
<dbReference type="Pfam" id="PF03949">
    <property type="entry name" value="Malic_M"/>
    <property type="match status" value="1"/>
</dbReference>
<dbReference type="EMBL" id="JACRSR010000002">
    <property type="protein sequence ID" value="MBC8531452.1"/>
    <property type="molecule type" value="Genomic_DNA"/>
</dbReference>
<evidence type="ECO:0000256" key="1">
    <source>
        <dbReference type="ARBA" id="ARBA00001936"/>
    </source>
</evidence>
<keyword evidence="4" id="KW-0560">Oxidoreductase</keyword>
<dbReference type="SMART" id="SM00919">
    <property type="entry name" value="Malic_M"/>
    <property type="match status" value="1"/>
</dbReference>
<feature type="active site" description="Proton acceptor" evidence="5">
    <location>
        <position position="91"/>
    </location>
</feature>
<feature type="binding site" evidence="7">
    <location>
        <position position="133"/>
    </location>
    <ligand>
        <name>a divalent metal cation</name>
        <dbReference type="ChEBI" id="CHEBI:60240"/>
    </ligand>
</feature>
<dbReference type="InterPro" id="IPR012302">
    <property type="entry name" value="Malic_NAD-bd"/>
</dbReference>
<organism evidence="10 11">
    <name type="scientific">Gehongia tenuis</name>
    <dbReference type="NCBI Taxonomy" id="2763655"/>
    <lineage>
        <taxon>Bacteria</taxon>
        <taxon>Bacillati</taxon>
        <taxon>Bacillota</taxon>
        <taxon>Clostridia</taxon>
        <taxon>Christensenellales</taxon>
        <taxon>Christensenellaceae</taxon>
        <taxon>Gehongia</taxon>
    </lineage>
</organism>
<evidence type="ECO:0000256" key="5">
    <source>
        <dbReference type="PIRSR" id="PIRSR000106-1"/>
    </source>
</evidence>
<feature type="binding site" evidence="7">
    <location>
        <position position="159"/>
    </location>
    <ligand>
        <name>a divalent metal cation</name>
        <dbReference type="ChEBI" id="CHEBI:60240"/>
    </ligand>
</feature>
<evidence type="ECO:0000313" key="10">
    <source>
        <dbReference type="EMBL" id="MBC8531452.1"/>
    </source>
</evidence>
<dbReference type="Proteomes" id="UP000623172">
    <property type="component" value="Unassembled WGS sequence"/>
</dbReference>
<dbReference type="SUPFAM" id="SSF53223">
    <property type="entry name" value="Aminoacid dehydrogenase-like, N-terminal domain"/>
    <property type="match status" value="1"/>
</dbReference>
<evidence type="ECO:0000256" key="3">
    <source>
        <dbReference type="ARBA" id="ARBA00022723"/>
    </source>
</evidence>
<dbReference type="GO" id="GO:0004470">
    <property type="term" value="F:malic enzyme activity"/>
    <property type="evidence" value="ECO:0007669"/>
    <property type="project" value="InterPro"/>
</dbReference>
<dbReference type="Gene3D" id="3.40.50.720">
    <property type="entry name" value="NAD(P)-binding Rossmann-like Domain"/>
    <property type="match status" value="1"/>
</dbReference>
<feature type="active site" description="Proton donor" evidence="5">
    <location>
        <position position="36"/>
    </location>
</feature>
<dbReference type="InterPro" id="IPR037062">
    <property type="entry name" value="Malic_N_dom_sf"/>
</dbReference>
<dbReference type="SUPFAM" id="SSF51735">
    <property type="entry name" value="NAD(P)-binding Rossmann-fold domains"/>
    <property type="match status" value="1"/>
</dbReference>
<accession>A0A926HKX3</accession>
<dbReference type="GO" id="GO:0046872">
    <property type="term" value="F:metal ion binding"/>
    <property type="evidence" value="ECO:0007669"/>
    <property type="project" value="UniProtKB-KW"/>
</dbReference>
<reference evidence="10" key="1">
    <citation type="submission" date="2020-08" db="EMBL/GenBank/DDBJ databases">
        <title>Genome public.</title>
        <authorList>
            <person name="Liu C."/>
            <person name="Sun Q."/>
        </authorList>
    </citation>
    <scope>NUCLEOTIDE SEQUENCE</scope>
    <source>
        <strain evidence="10">NSJ-53</strain>
    </source>
</reference>
<evidence type="ECO:0000259" key="8">
    <source>
        <dbReference type="SMART" id="SM00919"/>
    </source>
</evidence>
<dbReference type="InterPro" id="IPR045213">
    <property type="entry name" value="Malic_NAD-bd_bact_type"/>
</dbReference>
<proteinExistence type="inferred from homology"/>
<evidence type="ECO:0000256" key="4">
    <source>
        <dbReference type="ARBA" id="ARBA00023002"/>
    </source>
</evidence>
<feature type="binding site" evidence="6">
    <location>
        <position position="285"/>
    </location>
    <ligand>
        <name>(S)-malate</name>
        <dbReference type="ChEBI" id="CHEBI:15589"/>
    </ligand>
</feature>
<dbReference type="InterPro" id="IPR001891">
    <property type="entry name" value="Malic_OxRdtase"/>
</dbReference>